<keyword evidence="3" id="KW-1185">Reference proteome</keyword>
<dbReference type="InterPro" id="IPR013078">
    <property type="entry name" value="His_Pase_superF_clade-1"/>
</dbReference>
<feature type="region of interest" description="Disordered" evidence="1">
    <location>
        <begin position="1"/>
        <end position="20"/>
    </location>
</feature>
<reference evidence="2" key="1">
    <citation type="submission" date="2023-01" db="EMBL/GenBank/DDBJ databases">
        <title>Xenophilus mangrovi sp. nov., isolated from soil of Mangrove nature reserve.</title>
        <authorList>
            <person name="Xu S."/>
            <person name="Liu Z."/>
            <person name="Xu Y."/>
        </authorList>
    </citation>
    <scope>NUCLEOTIDE SEQUENCE</scope>
    <source>
        <strain evidence="2">YW8</strain>
    </source>
</reference>
<name>A0AAE3N8X8_9BURK</name>
<dbReference type="Gene3D" id="3.40.50.1240">
    <property type="entry name" value="Phosphoglycerate mutase-like"/>
    <property type="match status" value="1"/>
</dbReference>
<evidence type="ECO:0000256" key="1">
    <source>
        <dbReference type="SAM" id="MobiDB-lite"/>
    </source>
</evidence>
<dbReference type="SUPFAM" id="SSF53254">
    <property type="entry name" value="Phosphoglycerate mutase-like"/>
    <property type="match status" value="1"/>
</dbReference>
<dbReference type="InterPro" id="IPR050275">
    <property type="entry name" value="PGM_Phosphatase"/>
</dbReference>
<dbReference type="Pfam" id="PF00300">
    <property type="entry name" value="His_Phos_1"/>
    <property type="match status" value="1"/>
</dbReference>
<organism evidence="2 3">
    <name type="scientific">Xenophilus arseniciresistens</name>
    <dbReference type="NCBI Taxonomy" id="1283306"/>
    <lineage>
        <taxon>Bacteria</taxon>
        <taxon>Pseudomonadati</taxon>
        <taxon>Pseudomonadota</taxon>
        <taxon>Betaproteobacteria</taxon>
        <taxon>Burkholderiales</taxon>
        <taxon>Comamonadaceae</taxon>
        <taxon>Xenophilus</taxon>
    </lineage>
</organism>
<proteinExistence type="predicted"/>
<dbReference type="PANTHER" id="PTHR48100">
    <property type="entry name" value="BROAD-SPECIFICITY PHOSPHATASE YOR283W-RELATED"/>
    <property type="match status" value="1"/>
</dbReference>
<dbReference type="Proteomes" id="UP001212602">
    <property type="component" value="Unassembled WGS sequence"/>
</dbReference>
<evidence type="ECO:0000313" key="3">
    <source>
        <dbReference type="Proteomes" id="UP001212602"/>
    </source>
</evidence>
<dbReference type="AlphaFoldDB" id="A0AAE3N8X8"/>
<dbReference type="InterPro" id="IPR029033">
    <property type="entry name" value="His_PPase_superfam"/>
</dbReference>
<dbReference type="EMBL" id="JAQIPB010000006">
    <property type="protein sequence ID" value="MDA7417316.1"/>
    <property type="molecule type" value="Genomic_DNA"/>
</dbReference>
<dbReference type="RefSeq" id="WP_271428557.1">
    <property type="nucleotide sequence ID" value="NZ_JAQIPB010000006.1"/>
</dbReference>
<dbReference type="SMART" id="SM00855">
    <property type="entry name" value="PGAM"/>
    <property type="match status" value="1"/>
</dbReference>
<gene>
    <name evidence="2" type="ORF">PGB34_13180</name>
</gene>
<protein>
    <submittedName>
        <fullName evidence="2">Phosphoglycerate mutase family protein</fullName>
    </submittedName>
</protein>
<evidence type="ECO:0000313" key="2">
    <source>
        <dbReference type="EMBL" id="MDA7417316.1"/>
    </source>
</evidence>
<accession>A0AAE3N8X8</accession>
<sequence length="235" mass="25754">MRATFVRHGQSTGNAGLPTPDLVAMPLTPLGVSQAQEVASGWRREPTHIVSSPFVRARQTAQPTCLRFPGVRLALWPIHEFTYLCPANWANTTRAQRRPSVEAYWARCDPAYLDGEGAESFSQVLRRAEAALARLAALPDDAEVFLFSHGQFMQAVRQSVGLAGQSDADKMAQFWPFDQRSPVLNCQKLSLQHAGGLWRLVDEDPNAGPELPLAMDGRAARAERAAPAGARVGRR</sequence>
<comment type="caution">
    <text evidence="2">The sequence shown here is derived from an EMBL/GenBank/DDBJ whole genome shotgun (WGS) entry which is preliminary data.</text>
</comment>
<dbReference type="CDD" id="cd07067">
    <property type="entry name" value="HP_PGM_like"/>
    <property type="match status" value="1"/>
</dbReference>
<dbReference type="GO" id="GO:0016791">
    <property type="term" value="F:phosphatase activity"/>
    <property type="evidence" value="ECO:0007669"/>
    <property type="project" value="TreeGrafter"/>
</dbReference>